<dbReference type="InterPro" id="IPR010852">
    <property type="entry name" value="ABATE"/>
</dbReference>
<dbReference type="Pfam" id="PF07336">
    <property type="entry name" value="ABATE"/>
    <property type="match status" value="1"/>
</dbReference>
<dbReference type="Proteomes" id="UP000316500">
    <property type="component" value="Unassembled WGS sequence"/>
</dbReference>
<protein>
    <recommendedName>
        <fullName evidence="1">Zinc finger CGNR domain-containing protein</fullName>
    </recommendedName>
</protein>
<dbReference type="InterPro" id="IPR021005">
    <property type="entry name" value="Znf_CGNR"/>
</dbReference>
<evidence type="ECO:0000259" key="1">
    <source>
        <dbReference type="Pfam" id="PF11706"/>
    </source>
</evidence>
<dbReference type="Gene3D" id="1.10.3300.10">
    <property type="entry name" value="Jann2411-like domain"/>
    <property type="match status" value="1"/>
</dbReference>
<dbReference type="RefSeq" id="WP_144647973.1">
    <property type="nucleotide sequence ID" value="NZ_VNFK01000001.1"/>
</dbReference>
<dbReference type="InterPro" id="IPR023286">
    <property type="entry name" value="ABATE_dom_sf"/>
</dbReference>
<organism evidence="2 3">
    <name type="scientific">Paenarthrobacter nitroguajacolicus</name>
    <name type="common">Arthrobacter nitroguajacolicus</name>
    <dbReference type="NCBI Taxonomy" id="211146"/>
    <lineage>
        <taxon>Bacteria</taxon>
        <taxon>Bacillati</taxon>
        <taxon>Actinomycetota</taxon>
        <taxon>Actinomycetes</taxon>
        <taxon>Micrococcales</taxon>
        <taxon>Micrococcaceae</taxon>
        <taxon>Paenarthrobacter</taxon>
    </lineage>
</organism>
<comment type="caution">
    <text evidence="2">The sequence shown here is derived from an EMBL/GenBank/DDBJ whole genome shotgun (WGS) entry which is preliminary data.</text>
</comment>
<dbReference type="OrthoDB" id="3531194at2"/>
<dbReference type="Pfam" id="PF11706">
    <property type="entry name" value="zf-CGNR"/>
    <property type="match status" value="1"/>
</dbReference>
<dbReference type="AlphaFoldDB" id="A0A558HCI5"/>
<gene>
    <name evidence="2" type="ORF">FQP90_01500</name>
</gene>
<reference evidence="2 3" key="1">
    <citation type="submission" date="2019-07" db="EMBL/GenBank/DDBJ databases">
        <title>Diversity of Bacteria from Kongsfjorden, Arctic.</title>
        <authorList>
            <person name="Yu Y."/>
        </authorList>
    </citation>
    <scope>NUCLEOTIDE SEQUENCE [LARGE SCALE GENOMIC DNA]</scope>
    <source>
        <strain evidence="2 3">SM1928</strain>
    </source>
</reference>
<dbReference type="SUPFAM" id="SSF160904">
    <property type="entry name" value="Jann2411-like"/>
    <property type="match status" value="1"/>
</dbReference>
<evidence type="ECO:0000313" key="3">
    <source>
        <dbReference type="Proteomes" id="UP000316500"/>
    </source>
</evidence>
<name>A0A558HCI5_PAENT</name>
<dbReference type="PANTHER" id="PTHR35525">
    <property type="entry name" value="BLL6575 PROTEIN"/>
    <property type="match status" value="1"/>
</dbReference>
<dbReference type="PANTHER" id="PTHR35525:SF3">
    <property type="entry name" value="BLL6575 PROTEIN"/>
    <property type="match status" value="1"/>
</dbReference>
<evidence type="ECO:0000313" key="2">
    <source>
        <dbReference type="EMBL" id="TVU66843.1"/>
    </source>
</evidence>
<feature type="domain" description="Zinc finger CGNR" evidence="1">
    <location>
        <begin position="134"/>
        <end position="176"/>
    </location>
</feature>
<dbReference type="EMBL" id="VNFK01000001">
    <property type="protein sequence ID" value="TVU66843.1"/>
    <property type="molecule type" value="Genomic_DNA"/>
</dbReference>
<accession>A0A558HCI5</accession>
<proteinExistence type="predicted"/>
<sequence>MSFVFVSGNAALDFAGTLKWRRSDLEELLNSPRDLEVWAAEAGIITTPLAISDVEFAELIGLREAIYRMVTTEMAGSAPLDVDVDVVNKKLEGRTPRLRLEGADLIRAGDSSSLATSIATAAAELLAGDEKSKLKECGRENCTRIFIDRSRSGTRTWCGMEECGNRIKAANYRSRRKAKSGQLTAVS</sequence>